<dbReference type="Proteomes" id="UP000593560">
    <property type="component" value="Unassembled WGS sequence"/>
</dbReference>
<reference evidence="1 2" key="1">
    <citation type="journal article" date="2019" name="Genome Biol. Evol.">
        <title>Insights into the evolution of the New World diploid cottons (Gossypium, subgenus Houzingenia) based on genome sequencing.</title>
        <authorList>
            <person name="Grover C.E."/>
            <person name="Arick M.A. 2nd"/>
            <person name="Thrash A."/>
            <person name="Conover J.L."/>
            <person name="Sanders W.S."/>
            <person name="Peterson D.G."/>
            <person name="Frelichowski J.E."/>
            <person name="Scheffler J.A."/>
            <person name="Scheffler B.E."/>
            <person name="Wendel J.F."/>
        </authorList>
    </citation>
    <scope>NUCLEOTIDE SEQUENCE [LARGE SCALE GENOMIC DNA]</scope>
    <source>
        <strain evidence="1">0</strain>
        <tissue evidence="1">Leaf</tissue>
    </source>
</reference>
<name>A0A7J9I8W4_9ROSI</name>
<sequence>MLGRTKLDPLLISALVERWRLETHIFHLL</sequence>
<comment type="caution">
    <text evidence="1">The sequence shown here is derived from an EMBL/GenBank/DDBJ whole genome shotgun (WGS) entry which is preliminary data.</text>
</comment>
<gene>
    <name evidence="1" type="ORF">Gohar_022132</name>
</gene>
<accession>A0A7J9I8W4</accession>
<evidence type="ECO:0000313" key="2">
    <source>
        <dbReference type="Proteomes" id="UP000593560"/>
    </source>
</evidence>
<dbReference type="EMBL" id="JABFAD010317010">
    <property type="protein sequence ID" value="MBA0818571.1"/>
    <property type="molecule type" value="Genomic_DNA"/>
</dbReference>
<evidence type="ECO:0008006" key="3">
    <source>
        <dbReference type="Google" id="ProtNLM"/>
    </source>
</evidence>
<keyword evidence="2" id="KW-1185">Reference proteome</keyword>
<organism evidence="1 2">
    <name type="scientific">Gossypium harknessii</name>
    <dbReference type="NCBI Taxonomy" id="34285"/>
    <lineage>
        <taxon>Eukaryota</taxon>
        <taxon>Viridiplantae</taxon>
        <taxon>Streptophyta</taxon>
        <taxon>Embryophyta</taxon>
        <taxon>Tracheophyta</taxon>
        <taxon>Spermatophyta</taxon>
        <taxon>Magnoliopsida</taxon>
        <taxon>eudicotyledons</taxon>
        <taxon>Gunneridae</taxon>
        <taxon>Pentapetalae</taxon>
        <taxon>rosids</taxon>
        <taxon>malvids</taxon>
        <taxon>Malvales</taxon>
        <taxon>Malvaceae</taxon>
        <taxon>Malvoideae</taxon>
        <taxon>Gossypium</taxon>
    </lineage>
</organism>
<dbReference type="AlphaFoldDB" id="A0A7J9I8W4"/>
<evidence type="ECO:0000313" key="1">
    <source>
        <dbReference type="EMBL" id="MBA0818571.1"/>
    </source>
</evidence>
<protein>
    <recommendedName>
        <fullName evidence="3">Aminotransferase-like plant mobile domain-containing protein</fullName>
    </recommendedName>
</protein>
<proteinExistence type="predicted"/>